<dbReference type="PANTHER" id="PTHR10334">
    <property type="entry name" value="CYSTEINE-RICH SECRETORY PROTEIN-RELATED"/>
    <property type="match status" value="1"/>
</dbReference>
<dbReference type="Pfam" id="PF00188">
    <property type="entry name" value="CAP"/>
    <property type="match status" value="1"/>
</dbReference>
<gene>
    <name evidence="2" type="ORF">WUBG_00545</name>
</gene>
<dbReference type="SUPFAM" id="SSF55797">
    <property type="entry name" value="PR-1-like"/>
    <property type="match status" value="1"/>
</dbReference>
<evidence type="ECO:0000259" key="1">
    <source>
        <dbReference type="SMART" id="SM00198"/>
    </source>
</evidence>
<name>J9BM16_WUCBA</name>
<dbReference type="GO" id="GO:0005576">
    <property type="term" value="C:extracellular region"/>
    <property type="evidence" value="ECO:0007669"/>
    <property type="project" value="InterPro"/>
</dbReference>
<dbReference type="InterPro" id="IPR018244">
    <property type="entry name" value="Allrgn_V5/Tpx1_CS"/>
</dbReference>
<dbReference type="InterPro" id="IPR001283">
    <property type="entry name" value="CRISP-related"/>
</dbReference>
<comment type="caution">
    <text evidence="2">The sequence shown here is derived from an EMBL/GenBank/DDBJ whole genome shotgun (WGS) entry which is preliminary data.</text>
</comment>
<dbReference type="SMART" id="SM00198">
    <property type="entry name" value="SCP"/>
    <property type="match status" value="1"/>
</dbReference>
<evidence type="ECO:0000313" key="3">
    <source>
        <dbReference type="Proteomes" id="UP000004810"/>
    </source>
</evidence>
<dbReference type="Gene3D" id="3.40.33.10">
    <property type="entry name" value="CAP"/>
    <property type="match status" value="1"/>
</dbReference>
<protein>
    <recommendedName>
        <fullName evidence="1">SCP domain-containing protein</fullName>
    </recommendedName>
</protein>
<dbReference type="CDD" id="cd05382">
    <property type="entry name" value="CAP_GAPR1-like"/>
    <property type="match status" value="1"/>
</dbReference>
<feature type="domain" description="SCP" evidence="1">
    <location>
        <begin position="176"/>
        <end position="330"/>
    </location>
</feature>
<dbReference type="EMBL" id="ADBV01000094">
    <property type="protein sequence ID" value="EJW88545.1"/>
    <property type="molecule type" value="Genomic_DNA"/>
</dbReference>
<accession>J9BM16</accession>
<organism evidence="2 3">
    <name type="scientific">Wuchereria bancrofti</name>
    <dbReference type="NCBI Taxonomy" id="6293"/>
    <lineage>
        <taxon>Eukaryota</taxon>
        <taxon>Metazoa</taxon>
        <taxon>Ecdysozoa</taxon>
        <taxon>Nematoda</taxon>
        <taxon>Chromadorea</taxon>
        <taxon>Rhabditida</taxon>
        <taxon>Spirurina</taxon>
        <taxon>Spiruromorpha</taxon>
        <taxon>Filarioidea</taxon>
        <taxon>Onchocercidae</taxon>
        <taxon>Wuchereria</taxon>
    </lineage>
</organism>
<reference evidence="3" key="1">
    <citation type="submission" date="2012-08" db="EMBL/GenBank/DDBJ databases">
        <title>The Genome Sequence of Wuchereria bancrofti.</title>
        <authorList>
            <person name="Nutman T.B."/>
            <person name="Fink D.L."/>
            <person name="Russ C."/>
            <person name="Young S."/>
            <person name="Zeng Q."/>
            <person name="Koehrsen M."/>
            <person name="Alvarado L."/>
            <person name="Berlin A."/>
            <person name="Chapman S.B."/>
            <person name="Chen Z."/>
            <person name="Freedman E."/>
            <person name="Gellesch M."/>
            <person name="Goldberg J."/>
            <person name="Griggs A."/>
            <person name="Gujja S."/>
            <person name="Heilman E.R."/>
            <person name="Heiman D."/>
            <person name="Hepburn T."/>
            <person name="Howarth C."/>
            <person name="Jen D."/>
            <person name="Larson L."/>
            <person name="Lewis B."/>
            <person name="Mehta T."/>
            <person name="Park D."/>
            <person name="Pearson M."/>
            <person name="Roberts A."/>
            <person name="Saif S."/>
            <person name="Shea T."/>
            <person name="Shenoy N."/>
            <person name="Sisk P."/>
            <person name="Stolte C."/>
            <person name="Sykes S."/>
            <person name="Walk T."/>
            <person name="White J."/>
            <person name="Yandava C."/>
            <person name="Haas B."/>
            <person name="Henn M.R."/>
            <person name="Nusbaum C."/>
            <person name="Birren B."/>
        </authorList>
    </citation>
    <scope>NUCLEOTIDE SEQUENCE [LARGE SCALE GENOMIC DNA]</scope>
    <source>
        <strain evidence="3">NA</strain>
    </source>
</reference>
<dbReference type="PRINTS" id="PR00837">
    <property type="entry name" value="V5TPXLIKE"/>
</dbReference>
<dbReference type="Proteomes" id="UP000004810">
    <property type="component" value="Unassembled WGS sequence"/>
</dbReference>
<dbReference type="PROSITE" id="PS01009">
    <property type="entry name" value="CRISP_1"/>
    <property type="match status" value="1"/>
</dbReference>
<proteinExistence type="predicted"/>
<dbReference type="AlphaFoldDB" id="J9BM16"/>
<dbReference type="InterPro" id="IPR034113">
    <property type="entry name" value="SCP_GAPR1-like"/>
</dbReference>
<dbReference type="InterPro" id="IPR014044">
    <property type="entry name" value="CAP_dom"/>
</dbReference>
<evidence type="ECO:0000313" key="2">
    <source>
        <dbReference type="EMBL" id="EJW88545.1"/>
    </source>
</evidence>
<dbReference type="InterPro" id="IPR035940">
    <property type="entry name" value="CAP_sf"/>
</dbReference>
<sequence length="343" mass="39211">MKIEIIIQKYKALGATEIDEVKNERYDFRFCACKNETSEPERSGDCSCSIVVSDSRTPRCCHAPRISAVGIASLAKADSFSKYNNLLWSLTLLLVMLSGRLSYISLSSVPLADSEQPYLSAAVRFDKRERWPDKSLRKLSFTETNMQNFDSIAKIEERLLQSAKKHHLLPAQFNIAIYKDVLVSGHNIYRHKHGVGLLEANSELERIAEIWAERLASKADCLIHDPSKRFGENLFYYATNLLPDEETMALMTVQSFYLEAHGYNYKTHHHLDYHRTGHFTQLVWKSTTQVGVGVAMRNFNGRRVNKCQPDFPSTLIYVVVKYDPPGNVLDKRNYDDNVLPPIQ</sequence>